<evidence type="ECO:0000313" key="4">
    <source>
        <dbReference type="Proteomes" id="UP001144256"/>
    </source>
</evidence>
<organism evidence="3 4">
    <name type="scientific">Vallitalea longa</name>
    <dbReference type="NCBI Taxonomy" id="2936439"/>
    <lineage>
        <taxon>Bacteria</taxon>
        <taxon>Bacillati</taxon>
        <taxon>Bacillota</taxon>
        <taxon>Clostridia</taxon>
        <taxon>Lachnospirales</taxon>
        <taxon>Vallitaleaceae</taxon>
        <taxon>Vallitalea</taxon>
    </lineage>
</organism>
<gene>
    <name evidence="3" type="ORF">SH1V18_41480</name>
</gene>
<dbReference type="RefSeq" id="WP_281818926.1">
    <property type="nucleotide sequence ID" value="NZ_BRLB01000020.1"/>
</dbReference>
<evidence type="ECO:0000256" key="2">
    <source>
        <dbReference type="SAM" id="Phobius"/>
    </source>
</evidence>
<keyword evidence="1" id="KW-0175">Coiled coil</keyword>
<proteinExistence type="predicted"/>
<dbReference type="EMBL" id="BRLB01000020">
    <property type="protein sequence ID" value="GKX31668.1"/>
    <property type="molecule type" value="Genomic_DNA"/>
</dbReference>
<name>A0A9W6DHP0_9FIRM</name>
<dbReference type="AlphaFoldDB" id="A0A9W6DHP0"/>
<evidence type="ECO:0000313" key="3">
    <source>
        <dbReference type="EMBL" id="GKX31668.1"/>
    </source>
</evidence>
<feature type="coiled-coil region" evidence="1">
    <location>
        <begin position="98"/>
        <end position="157"/>
    </location>
</feature>
<keyword evidence="4" id="KW-1185">Reference proteome</keyword>
<keyword evidence="2" id="KW-0812">Transmembrane</keyword>
<evidence type="ECO:0000256" key="1">
    <source>
        <dbReference type="SAM" id="Coils"/>
    </source>
</evidence>
<keyword evidence="2" id="KW-1133">Transmembrane helix</keyword>
<feature type="transmembrane region" description="Helical" evidence="2">
    <location>
        <begin position="6"/>
        <end position="25"/>
    </location>
</feature>
<dbReference type="Proteomes" id="UP001144256">
    <property type="component" value="Unassembled WGS sequence"/>
</dbReference>
<sequence>MKICIVFILCGLIYGVFVAILFCQISDKKRSIASFGIGFIVSAFLAVYNIFTDELVLNKTDVFIWFVLFFIIGFILCFGIYIYCLNIQEDRKYKVKPIDILMNNYNILEAQYKDMETEIQNRNQLKIKELKDKEKEMQLAKQELSTFERNIREQISKGIYINMDKPIPITQYFIDRLPEYVENVANYTIELYKKTNMFIKNYYNHKNNKDQFIQGFIYAVAVITCKVLFDTNKDVNVSMEYRSNGNDSIVSTNTYKTGNIYKITADKVIFAKSSENSTSNSGNWEDIMVIEFNKVHIIKMEIMIRNNSKYKEFTCFLKYCKIDQIIQFFLLEFIDACDVLNKREANNG</sequence>
<protein>
    <submittedName>
        <fullName evidence="3">Uncharacterized protein</fullName>
    </submittedName>
</protein>
<feature type="transmembrane region" description="Helical" evidence="2">
    <location>
        <begin position="63"/>
        <end position="84"/>
    </location>
</feature>
<feature type="transmembrane region" description="Helical" evidence="2">
    <location>
        <begin position="32"/>
        <end position="51"/>
    </location>
</feature>
<keyword evidence="2" id="KW-0472">Membrane</keyword>
<comment type="caution">
    <text evidence="3">The sequence shown here is derived from an EMBL/GenBank/DDBJ whole genome shotgun (WGS) entry which is preliminary data.</text>
</comment>
<reference evidence="3" key="1">
    <citation type="submission" date="2022-06" db="EMBL/GenBank/DDBJ databases">
        <title>Vallitalea longa sp. nov., an anaerobic bacterium isolated from marine sediment.</title>
        <authorList>
            <person name="Hirano S."/>
            <person name="Terahara T."/>
            <person name="Mori K."/>
            <person name="Hamada M."/>
            <person name="Matsumoto R."/>
            <person name="Kobayashi T."/>
        </authorList>
    </citation>
    <scope>NUCLEOTIDE SEQUENCE</scope>
    <source>
        <strain evidence="3">SH18-1</strain>
    </source>
</reference>
<accession>A0A9W6DHP0</accession>